<dbReference type="EMBL" id="GBRH01162631">
    <property type="protein sequence ID" value="JAE35265.1"/>
    <property type="molecule type" value="Transcribed_RNA"/>
</dbReference>
<dbReference type="AlphaFoldDB" id="A0A0A9HDL9"/>
<proteinExistence type="predicted"/>
<organism evidence="1">
    <name type="scientific">Arundo donax</name>
    <name type="common">Giant reed</name>
    <name type="synonym">Donax arundinaceus</name>
    <dbReference type="NCBI Taxonomy" id="35708"/>
    <lineage>
        <taxon>Eukaryota</taxon>
        <taxon>Viridiplantae</taxon>
        <taxon>Streptophyta</taxon>
        <taxon>Embryophyta</taxon>
        <taxon>Tracheophyta</taxon>
        <taxon>Spermatophyta</taxon>
        <taxon>Magnoliopsida</taxon>
        <taxon>Liliopsida</taxon>
        <taxon>Poales</taxon>
        <taxon>Poaceae</taxon>
        <taxon>PACMAD clade</taxon>
        <taxon>Arundinoideae</taxon>
        <taxon>Arundineae</taxon>
        <taxon>Arundo</taxon>
    </lineage>
</organism>
<reference evidence="1" key="1">
    <citation type="submission" date="2014-09" db="EMBL/GenBank/DDBJ databases">
        <authorList>
            <person name="Magalhaes I.L.F."/>
            <person name="Oliveira U."/>
            <person name="Santos F.R."/>
            <person name="Vidigal T.H.D.A."/>
            <person name="Brescovit A.D."/>
            <person name="Santos A.J."/>
        </authorList>
    </citation>
    <scope>NUCLEOTIDE SEQUENCE</scope>
    <source>
        <tissue evidence="1">Shoot tissue taken approximately 20 cm above the soil surface</tissue>
    </source>
</reference>
<accession>A0A0A9HDL9</accession>
<reference evidence="1" key="2">
    <citation type="journal article" date="2015" name="Data Brief">
        <title>Shoot transcriptome of the giant reed, Arundo donax.</title>
        <authorList>
            <person name="Barrero R.A."/>
            <person name="Guerrero F.D."/>
            <person name="Moolhuijzen P."/>
            <person name="Goolsby J.A."/>
            <person name="Tidwell J."/>
            <person name="Bellgard S.E."/>
            <person name="Bellgard M.I."/>
        </authorList>
    </citation>
    <scope>NUCLEOTIDE SEQUENCE</scope>
    <source>
        <tissue evidence="1">Shoot tissue taken approximately 20 cm above the soil surface</tissue>
    </source>
</reference>
<name>A0A0A9HDL9_ARUDO</name>
<evidence type="ECO:0000313" key="1">
    <source>
        <dbReference type="EMBL" id="JAE35265.1"/>
    </source>
</evidence>
<sequence>MHSMITLSDEDVDEQKAVEKLLRVTPKRYNQIALSIETLLDLSELCIEEVTGKAQGCR</sequence>
<protein>
    <submittedName>
        <fullName evidence="1">Uncharacterized protein</fullName>
    </submittedName>
</protein>